<dbReference type="Pfam" id="PF07196">
    <property type="entry name" value="Flagellin_IN"/>
    <property type="match status" value="2"/>
</dbReference>
<dbReference type="NCBIfam" id="NF010115">
    <property type="entry name" value="PRK13588.1"/>
    <property type="match status" value="1"/>
</dbReference>
<proteinExistence type="inferred from homology"/>
<dbReference type="SUPFAM" id="SSF64518">
    <property type="entry name" value="Phase 1 flagellin"/>
    <property type="match status" value="1"/>
</dbReference>
<comment type="subcellular location">
    <subcellularLocation>
        <location evidence="4">Secreted</location>
    </subcellularLocation>
    <subcellularLocation>
        <location evidence="4">Bacterial flagellum</location>
    </subcellularLocation>
</comment>
<protein>
    <recommendedName>
        <fullName evidence="4">Flagellin</fullName>
    </recommendedName>
</protein>
<reference evidence="7 8" key="2">
    <citation type="journal article" date="2010" name="Stand. Genomic Sci.">
        <title>Complete genome sequence of Sulfurospirillum deleyianum type strain (5175).</title>
        <authorList>
            <person name="Sikorski J."/>
            <person name="Lapidus A."/>
            <person name="Copeland A."/>
            <person name="Glavina Del Rio T."/>
            <person name="Nolan M."/>
            <person name="Lucas S."/>
            <person name="Chen F."/>
            <person name="Tice H."/>
            <person name="Cheng J.F."/>
            <person name="Saunders E."/>
            <person name="Bruce D."/>
            <person name="Goodwin L."/>
            <person name="Pitluck S."/>
            <person name="Ovchinnikova G."/>
            <person name="Pati A."/>
            <person name="Ivanova N."/>
            <person name="Mavromatis K."/>
            <person name="Chen A."/>
            <person name="Palaniappan K."/>
            <person name="Chain P."/>
            <person name="Land M."/>
            <person name="Hauser L."/>
            <person name="Chang Y.J."/>
            <person name="Jeffries C.D."/>
            <person name="Brettin T."/>
            <person name="Detter J.C."/>
            <person name="Han C."/>
            <person name="Rohde M."/>
            <person name="Lang E."/>
            <person name="Spring S."/>
            <person name="Goker M."/>
            <person name="Bristow J."/>
            <person name="Eisen J.A."/>
            <person name="Markowitz V."/>
            <person name="Hugenholtz P."/>
            <person name="Kyrpides N.C."/>
            <person name="Klenk H.P."/>
        </authorList>
    </citation>
    <scope>NUCLEOTIDE SEQUENCE [LARGE SCALE GENOMIC DNA]</scope>
    <source>
        <strain evidence="8">ATCC 51133 / DSM 6946 / 5175</strain>
    </source>
</reference>
<dbReference type="OrthoDB" id="9796789at2"/>
<dbReference type="Pfam" id="PF00669">
    <property type="entry name" value="Flagellin_N"/>
    <property type="match status" value="1"/>
</dbReference>
<keyword evidence="8" id="KW-1185">Reference proteome</keyword>
<evidence type="ECO:0000256" key="1">
    <source>
        <dbReference type="ARBA" id="ARBA00005709"/>
    </source>
</evidence>
<dbReference type="GO" id="GO:0005576">
    <property type="term" value="C:extracellular region"/>
    <property type="evidence" value="ECO:0007669"/>
    <property type="project" value="UniProtKB-SubCell"/>
</dbReference>
<feature type="domain" description="Flagellin C-terminal" evidence="6">
    <location>
        <begin position="395"/>
        <end position="480"/>
    </location>
</feature>
<keyword evidence="3 4" id="KW-0975">Bacterial flagellum</keyword>
<comment type="function">
    <text evidence="4">Flagellin is the subunit protein which polymerizes to form the filaments of bacterial flagella.</text>
</comment>
<dbReference type="RefSeq" id="WP_012857986.1">
    <property type="nucleotide sequence ID" value="NC_013512.1"/>
</dbReference>
<dbReference type="GO" id="GO:0005198">
    <property type="term" value="F:structural molecule activity"/>
    <property type="evidence" value="ECO:0007669"/>
    <property type="project" value="UniProtKB-UniRule"/>
</dbReference>
<dbReference type="InterPro" id="IPR001029">
    <property type="entry name" value="Flagellin_N"/>
</dbReference>
<dbReference type="eggNOG" id="COG1344">
    <property type="taxonomic scope" value="Bacteria"/>
</dbReference>
<name>D1B571_SULD5</name>
<dbReference type="Gene3D" id="6.10.10.10">
    <property type="entry name" value="Flagellar export chaperone, C-terminal domain"/>
    <property type="match status" value="1"/>
</dbReference>
<dbReference type="PANTHER" id="PTHR42792:SF2">
    <property type="entry name" value="FLAGELLIN"/>
    <property type="match status" value="1"/>
</dbReference>
<evidence type="ECO:0000256" key="4">
    <source>
        <dbReference type="RuleBase" id="RU362073"/>
    </source>
</evidence>
<dbReference type="KEGG" id="sdl:Sdel_2229"/>
<evidence type="ECO:0000259" key="6">
    <source>
        <dbReference type="Pfam" id="PF00700"/>
    </source>
</evidence>
<dbReference type="HOGENOM" id="CLU_011142_7_1_7"/>
<dbReference type="InterPro" id="IPR010810">
    <property type="entry name" value="Flagellin_hook_IN_motif"/>
</dbReference>
<dbReference type="Pfam" id="PF00700">
    <property type="entry name" value="Flagellin_C"/>
    <property type="match status" value="1"/>
</dbReference>
<dbReference type="Gene3D" id="6.10.280.190">
    <property type="match status" value="1"/>
</dbReference>
<dbReference type="PRINTS" id="PR00207">
    <property type="entry name" value="FLAGELLIN"/>
</dbReference>
<gene>
    <name evidence="7" type="ordered locus">Sdel_2229</name>
</gene>
<evidence type="ECO:0000256" key="3">
    <source>
        <dbReference type="ARBA" id="ARBA00023143"/>
    </source>
</evidence>
<dbReference type="Gene3D" id="1.20.1330.10">
    <property type="entry name" value="f41 fragment of flagellin, N-terminal domain"/>
    <property type="match status" value="1"/>
</dbReference>
<dbReference type="Gene3D" id="2.30.220.10">
    <property type="entry name" value="f41 fragment of flagellin, C-terminal domain"/>
    <property type="match status" value="1"/>
</dbReference>
<feature type="domain" description="Flagellin N-terminal" evidence="5">
    <location>
        <begin position="3"/>
        <end position="141"/>
    </location>
</feature>
<evidence type="ECO:0000256" key="2">
    <source>
        <dbReference type="ARBA" id="ARBA00022525"/>
    </source>
</evidence>
<dbReference type="PANTHER" id="PTHR42792">
    <property type="entry name" value="FLAGELLIN"/>
    <property type="match status" value="1"/>
</dbReference>
<dbReference type="InterPro" id="IPR001492">
    <property type="entry name" value="Flagellin"/>
</dbReference>
<evidence type="ECO:0000313" key="8">
    <source>
        <dbReference type="Proteomes" id="UP000002222"/>
    </source>
</evidence>
<sequence>MRINTNVSALAAQTNLSKTNSALSSSLSKLSSGLRINTAADDASGMSIADSLRSQANSLGQAIANANDGVSIAQIADGAMDEQIKILDTIKTKATQAAQDGQSASSRKALQSDISKLMEELDMIAGTTSFNGKNLLSGTFTNAEFQVGAYNNQTVNMSIGATSSDKIGQTRFETSEMGTTLGAQTIVYTDANGTATTFETAIVSTSAGTGIGAVAAVINKNSEATGVTASWSLTQTGTAAVASGTVTNLTINGTVVAASLDVADNDSTGVLIDAINQYSATTGVTASIDQEGQLELTSTDGRAIQVAGLATVGTIADGTSTGRLTLTKAGAADINMTITNFATSNVASLGLSDMMGEISAANAEAIGAFTSDNASGSGQKLTAGVTTYAGAQAMIKIAQTAQEKLDSVRADIGSVQNQLTSTINNISVTQVNVTSAESQIRDVDFAEESASFSKYNIMAQAGSYALSQANSTQQNVLKLLQ</sequence>
<dbReference type="Gene3D" id="2.170.280.10">
    <property type="entry name" value="f41 fragment of flagellin, middle domain"/>
    <property type="match status" value="1"/>
</dbReference>
<dbReference type="Proteomes" id="UP000002222">
    <property type="component" value="Chromosome"/>
</dbReference>
<organism evidence="7 8">
    <name type="scientific">Sulfurospirillum deleyianum (strain ATCC 51133 / DSM 6946 / 5175)</name>
    <dbReference type="NCBI Taxonomy" id="525898"/>
    <lineage>
        <taxon>Bacteria</taxon>
        <taxon>Pseudomonadati</taxon>
        <taxon>Campylobacterota</taxon>
        <taxon>Epsilonproteobacteria</taxon>
        <taxon>Campylobacterales</taxon>
        <taxon>Sulfurospirillaceae</taxon>
        <taxon>Sulfurospirillum</taxon>
    </lineage>
</organism>
<keyword evidence="7" id="KW-0966">Cell projection</keyword>
<comment type="similarity">
    <text evidence="1 4">Belongs to the bacterial flagellin family.</text>
</comment>
<evidence type="ECO:0000313" key="7">
    <source>
        <dbReference type="EMBL" id="ACZ13241.1"/>
    </source>
</evidence>
<keyword evidence="7" id="KW-0969">Cilium</keyword>
<accession>D1B571</accession>
<dbReference type="GO" id="GO:0009288">
    <property type="term" value="C:bacterial-type flagellum"/>
    <property type="evidence" value="ECO:0007669"/>
    <property type="project" value="UniProtKB-SubCell"/>
</dbReference>
<evidence type="ECO:0000259" key="5">
    <source>
        <dbReference type="Pfam" id="PF00669"/>
    </source>
</evidence>
<keyword evidence="7" id="KW-0282">Flagellum</keyword>
<dbReference type="STRING" id="525898.Sdel_2229"/>
<keyword evidence="2 4" id="KW-0964">Secreted</keyword>
<dbReference type="InterPro" id="IPR042187">
    <property type="entry name" value="Flagellin_C_sub2"/>
</dbReference>
<reference evidence="8" key="1">
    <citation type="submission" date="2009-11" db="EMBL/GenBank/DDBJ databases">
        <title>The complete genome of Sulfurospirillum deleyianum DSM 6946.</title>
        <authorList>
            <consortium name="US DOE Joint Genome Institute (JGI-PGF)"/>
            <person name="Lucas S."/>
            <person name="Copeland A."/>
            <person name="Lapidus A."/>
            <person name="Glavina del Rio T."/>
            <person name="Dalin E."/>
            <person name="Tice H."/>
            <person name="Bruce D."/>
            <person name="Goodwin L."/>
            <person name="Pitluck S."/>
            <person name="Kyrpides N."/>
            <person name="Mavromatis K."/>
            <person name="Ivanova N."/>
            <person name="Ovchinnikova G."/>
            <person name="Munk A.C."/>
            <person name="Lu M."/>
            <person name="Brettin T."/>
            <person name="Detter J.C."/>
            <person name="Han C."/>
            <person name="Tapia R."/>
            <person name="Larimer F."/>
            <person name="Land M."/>
            <person name="Hauser L."/>
            <person name="Markowitz V."/>
            <person name="Cheng J.F."/>
            <person name="Hugenholtz P."/>
            <person name="Woyke T."/>
            <person name="Wu D."/>
            <person name="Aumann P."/>
            <person name="Schneider S."/>
            <person name="Lang E."/>
            <person name="Spring S."/>
            <person name="Klenk H.P."/>
            <person name="Eisen J.A."/>
        </authorList>
    </citation>
    <scope>NUCLEOTIDE SEQUENCE [LARGE SCALE GENOMIC DNA]</scope>
    <source>
        <strain evidence="8">ATCC 51133 / DSM 6946 / 5175</strain>
    </source>
</reference>
<dbReference type="EMBL" id="CP001816">
    <property type="protein sequence ID" value="ACZ13241.1"/>
    <property type="molecule type" value="Genomic_DNA"/>
</dbReference>
<dbReference type="InterPro" id="IPR046358">
    <property type="entry name" value="Flagellin_C"/>
</dbReference>
<dbReference type="AlphaFoldDB" id="D1B571"/>